<dbReference type="Gene3D" id="1.10.10.60">
    <property type="entry name" value="Homeodomain-like"/>
    <property type="match status" value="2"/>
</dbReference>
<dbReference type="InterPro" id="IPR010499">
    <property type="entry name" value="AraC_E-bd"/>
</dbReference>
<evidence type="ECO:0000256" key="3">
    <source>
        <dbReference type="ARBA" id="ARBA00023163"/>
    </source>
</evidence>
<protein>
    <submittedName>
        <fullName evidence="5 6">Transcriptional regulator</fullName>
    </submittedName>
</protein>
<dbReference type="InterPro" id="IPR009057">
    <property type="entry name" value="Homeodomain-like_sf"/>
</dbReference>
<dbReference type="InterPro" id="IPR018062">
    <property type="entry name" value="HTH_AraC-typ_CS"/>
</dbReference>
<dbReference type="Proteomes" id="UP000037269">
    <property type="component" value="Unassembled WGS sequence"/>
</dbReference>
<dbReference type="InterPro" id="IPR011256">
    <property type="entry name" value="Reg_factor_effector_dom_sf"/>
</dbReference>
<gene>
    <name evidence="5" type="ORF">AF333_16175</name>
    <name evidence="6" type="ORF">SAMN04487909_11841</name>
</gene>
<dbReference type="Proteomes" id="UP000182836">
    <property type="component" value="Unassembled WGS sequence"/>
</dbReference>
<proteinExistence type="predicted"/>
<dbReference type="SUPFAM" id="SSF55136">
    <property type="entry name" value="Probable bacterial effector-binding domain"/>
    <property type="match status" value="1"/>
</dbReference>
<evidence type="ECO:0000313" key="6">
    <source>
        <dbReference type="EMBL" id="SDJ45609.1"/>
    </source>
</evidence>
<reference evidence="6 8" key="2">
    <citation type="submission" date="2016-10" db="EMBL/GenBank/DDBJ databases">
        <authorList>
            <person name="de Groot N.N."/>
        </authorList>
    </citation>
    <scope>NUCLEOTIDE SEQUENCE [LARGE SCALE GENOMIC DNA]</scope>
    <source>
        <strain evidence="6 8">DSM 2895</strain>
    </source>
</reference>
<keyword evidence="7" id="KW-1185">Reference proteome</keyword>
<dbReference type="GeneID" id="42306707"/>
<dbReference type="OrthoDB" id="5337216at2"/>
<dbReference type="InterPro" id="IPR018060">
    <property type="entry name" value="HTH_AraC"/>
</dbReference>
<organism evidence="5 7">
    <name type="scientific">Aneurinibacillus migulanus</name>
    <name type="common">Bacillus migulanus</name>
    <dbReference type="NCBI Taxonomy" id="47500"/>
    <lineage>
        <taxon>Bacteria</taxon>
        <taxon>Bacillati</taxon>
        <taxon>Bacillota</taxon>
        <taxon>Bacilli</taxon>
        <taxon>Bacillales</taxon>
        <taxon>Paenibacillaceae</taxon>
        <taxon>Aneurinibacillus group</taxon>
        <taxon>Aneurinibacillus</taxon>
    </lineage>
</organism>
<accession>A0A0D1VKQ1</accession>
<dbReference type="EMBL" id="FNED01000018">
    <property type="protein sequence ID" value="SDJ45609.1"/>
    <property type="molecule type" value="Genomic_DNA"/>
</dbReference>
<dbReference type="InterPro" id="IPR029441">
    <property type="entry name" value="Cass2"/>
</dbReference>
<evidence type="ECO:0000256" key="2">
    <source>
        <dbReference type="ARBA" id="ARBA00023125"/>
    </source>
</evidence>
<dbReference type="PANTHER" id="PTHR47504:SF5">
    <property type="entry name" value="RIGHT ORIGIN-BINDING PROTEIN"/>
    <property type="match status" value="1"/>
</dbReference>
<dbReference type="PROSITE" id="PS01124">
    <property type="entry name" value="HTH_ARAC_FAMILY_2"/>
    <property type="match status" value="1"/>
</dbReference>
<sequence>MDYFERIQNSIEFIEENLQDELNITEISSKSCFSAFHYQRIFQAITGFSVQEYIRNRRLSEAAILLKETRKNILEIAISFQYGSQEAFTRAFVNCFGITPARYRKGEAIISQRSKINFLDYKTRMKGDLTMNKPEIILLNKIHIIGYEYKTNLNNEKYFEEIPGFYLDFGRNEYYLRIPNKIAPNMSYGISTNFHDSGHFSFIVGEAVQESNTELENGFVNLEIPEGKYVEFKVNGTTDSVQNTRRYIYGTWLLNSKYERGEGPDFEITDVLNSTFPNEMKMKIYIPIKE</sequence>
<dbReference type="SUPFAM" id="SSF46689">
    <property type="entry name" value="Homeodomain-like"/>
    <property type="match status" value="2"/>
</dbReference>
<evidence type="ECO:0000259" key="4">
    <source>
        <dbReference type="PROSITE" id="PS01124"/>
    </source>
</evidence>
<feature type="domain" description="HTH araC/xylS-type" evidence="4">
    <location>
        <begin position="8"/>
        <end position="106"/>
    </location>
</feature>
<keyword evidence="2" id="KW-0238">DNA-binding</keyword>
<dbReference type="PROSITE" id="PS00041">
    <property type="entry name" value="HTH_ARAC_FAMILY_1"/>
    <property type="match status" value="1"/>
</dbReference>
<name>A0A0D1VKQ1_ANEMI</name>
<dbReference type="Gene3D" id="3.20.80.10">
    <property type="entry name" value="Regulatory factor, effector binding domain"/>
    <property type="match status" value="1"/>
</dbReference>
<dbReference type="Pfam" id="PF12833">
    <property type="entry name" value="HTH_18"/>
    <property type="match status" value="1"/>
</dbReference>
<keyword evidence="3" id="KW-0804">Transcription</keyword>
<dbReference type="SMART" id="SM00342">
    <property type="entry name" value="HTH_ARAC"/>
    <property type="match status" value="1"/>
</dbReference>
<dbReference type="PATRIC" id="fig|47500.12.peg.2151"/>
<dbReference type="GO" id="GO:0003700">
    <property type="term" value="F:DNA-binding transcription factor activity"/>
    <property type="evidence" value="ECO:0007669"/>
    <property type="project" value="InterPro"/>
</dbReference>
<dbReference type="PANTHER" id="PTHR47504">
    <property type="entry name" value="RIGHT ORIGIN-BINDING PROTEIN"/>
    <property type="match status" value="1"/>
</dbReference>
<dbReference type="SMART" id="SM00871">
    <property type="entry name" value="AraC_E_bind"/>
    <property type="match status" value="1"/>
</dbReference>
<dbReference type="RefSeq" id="WP_043063438.1">
    <property type="nucleotide sequence ID" value="NZ_BJOA01000151.1"/>
</dbReference>
<dbReference type="InterPro" id="IPR050959">
    <property type="entry name" value="MarA-like"/>
</dbReference>
<dbReference type="STRING" id="47500.AF333_16175"/>
<evidence type="ECO:0000256" key="1">
    <source>
        <dbReference type="ARBA" id="ARBA00023015"/>
    </source>
</evidence>
<dbReference type="Pfam" id="PF14526">
    <property type="entry name" value="Cass2"/>
    <property type="match status" value="1"/>
</dbReference>
<evidence type="ECO:0000313" key="5">
    <source>
        <dbReference type="EMBL" id="KON96784.1"/>
    </source>
</evidence>
<evidence type="ECO:0000313" key="7">
    <source>
        <dbReference type="Proteomes" id="UP000037269"/>
    </source>
</evidence>
<dbReference type="EMBL" id="LGUG01000004">
    <property type="protein sequence ID" value="KON96784.1"/>
    <property type="molecule type" value="Genomic_DNA"/>
</dbReference>
<keyword evidence="1" id="KW-0805">Transcription regulation</keyword>
<dbReference type="AlphaFoldDB" id="A0A0D1VKQ1"/>
<evidence type="ECO:0000313" key="8">
    <source>
        <dbReference type="Proteomes" id="UP000182836"/>
    </source>
</evidence>
<dbReference type="GO" id="GO:0043565">
    <property type="term" value="F:sequence-specific DNA binding"/>
    <property type="evidence" value="ECO:0007669"/>
    <property type="project" value="InterPro"/>
</dbReference>
<reference evidence="5 7" key="1">
    <citation type="submission" date="2015-07" db="EMBL/GenBank/DDBJ databases">
        <title>Fjat-14205 dsm 2895.</title>
        <authorList>
            <person name="Liu B."/>
            <person name="Wang J."/>
            <person name="Zhu Y."/>
            <person name="Liu G."/>
            <person name="Chen Q."/>
            <person name="Chen Z."/>
            <person name="Lan J."/>
            <person name="Che J."/>
            <person name="Ge C."/>
            <person name="Shi H."/>
            <person name="Pan Z."/>
            <person name="Liu X."/>
        </authorList>
    </citation>
    <scope>NUCLEOTIDE SEQUENCE [LARGE SCALE GENOMIC DNA]</scope>
    <source>
        <strain evidence="5 7">DSM 2895</strain>
    </source>
</reference>